<name>A0A0D6MZP2_9PROT</name>
<keyword evidence="2" id="KW-0328">Glycosyltransferase</keyword>
<dbReference type="AlphaFoldDB" id="A0A0D6MZP2"/>
<dbReference type="Gene3D" id="3.90.550.10">
    <property type="entry name" value="Spore Coat Polysaccharide Biosynthesis Protein SpsA, Chain A"/>
    <property type="match status" value="1"/>
</dbReference>
<evidence type="ECO:0000313" key="7">
    <source>
        <dbReference type="Proteomes" id="UP000032671"/>
    </source>
</evidence>
<sequence length="894" mass="99974">MLLIASHCICANWGLAKQEITSYFSRYSPFPHPVFSEILTLFLQHNQINSFCGLSLDGTLYLYSTQADIRLSATLSSPDSKTSFLLSPLSIEHFCSTYKLPENWHSFQSLSLTDPDSSTFFRSFDIPAFTQCRGFVEKTSTHIKGWTCSPADPTYQVKLFAHSLMPTSPYLSQSLPTHIPKLFDLDFLVTGQVRHAFSISLSKLSRLGTSFSVQTACGHKLYGSPVLLTDMTEQQEVYARYISLKFPALYEKTESGSDKNDHPVAVVIPIYSGLEATRICLDRVLRHKNAFTRLILVNDGSPDPAMCHLVKEYDAQFSCITLLSLSENCGFPTAANTGLCARFEQEDVILLNSDTLVADSWVERLQQAAYAAEYIGTVTPFSNNATIFSYPEKDGSSPVPSEAICDRLNTLAGQIWDGSTPDVPTAHGFCMYIKAACLQDTGLLRADIFAQGYGEENDWSRRASALGWRHVACPGVYVGHAESQSFSSVKTDLIARNLKLLNHIHPGYDTLIKNWQDQDPLLPFRRALDLKRLAYDAPNLLSALLVTHNRQGGLTRHVGLRATFYLARNIVPFQLKPICSRTGKPLWQIQGFPAETYPNLIIPRSRHALKALLKSLNCTILEIHSYIGHTLRKIVELQALKIPYDVYIHDYSWFCPRITLTGKDGAYCGEPAPKQCQTCLETCGSNTGETTPVTTLRAHSQSLFHHARTVYAPSHDTVRRIKRQLGVSPVYQPWETFLNTEWPRFSIPSGSIRRTIGILGAIGPEKGYAQVLALARLTAQLNAPLQFVLIGYSCNDHALLETGVVTITGHYKEYEIQGFVNQYAIDWFFMPSIWPETWSYVLTQIWLTEKPAIAYDIGAQAERIKQVGGGMVVPLHLPYPRLLAVLYTPRNAPE</sequence>
<evidence type="ECO:0000259" key="5">
    <source>
        <dbReference type="Pfam" id="PF00535"/>
    </source>
</evidence>
<accession>A0A0D6MZP2</accession>
<proteinExistence type="inferred from homology"/>
<dbReference type="STRING" id="1231339.Abci_002_036"/>
<reference evidence="6 7" key="1">
    <citation type="submission" date="2012-11" db="EMBL/GenBank/DDBJ databases">
        <title>Whole genome sequence of Acetobacter cibinongensis 4H-1.</title>
        <authorList>
            <person name="Azuma Y."/>
            <person name="Higashiura N."/>
            <person name="Hirakawa H."/>
            <person name="Matsushita K."/>
        </authorList>
    </citation>
    <scope>NUCLEOTIDE SEQUENCE [LARGE SCALE GENOMIC DNA]</scope>
    <source>
        <strain evidence="6 7">4H-1</strain>
    </source>
</reference>
<dbReference type="Pfam" id="PF00534">
    <property type="entry name" value="Glycos_transf_1"/>
    <property type="match status" value="1"/>
</dbReference>
<dbReference type="InterPro" id="IPR001173">
    <property type="entry name" value="Glyco_trans_2-like"/>
</dbReference>
<comment type="similarity">
    <text evidence="1">Belongs to the glycosyltransferase 2 family.</text>
</comment>
<dbReference type="EMBL" id="BAMV01000002">
    <property type="protein sequence ID" value="GAN59159.1"/>
    <property type="molecule type" value="Genomic_DNA"/>
</dbReference>
<dbReference type="GO" id="GO:0016757">
    <property type="term" value="F:glycosyltransferase activity"/>
    <property type="evidence" value="ECO:0007669"/>
    <property type="project" value="UniProtKB-KW"/>
</dbReference>
<evidence type="ECO:0000256" key="1">
    <source>
        <dbReference type="ARBA" id="ARBA00006739"/>
    </source>
</evidence>
<comment type="caution">
    <text evidence="6">The sequence shown here is derived from an EMBL/GenBank/DDBJ whole genome shotgun (WGS) entry which is preliminary data.</text>
</comment>
<dbReference type="InterPro" id="IPR001296">
    <property type="entry name" value="Glyco_trans_1"/>
</dbReference>
<organism evidence="6 7">
    <name type="scientific">Acetobacter cibinongensis</name>
    <dbReference type="NCBI Taxonomy" id="146475"/>
    <lineage>
        <taxon>Bacteria</taxon>
        <taxon>Pseudomonadati</taxon>
        <taxon>Pseudomonadota</taxon>
        <taxon>Alphaproteobacteria</taxon>
        <taxon>Acetobacterales</taxon>
        <taxon>Acetobacteraceae</taxon>
        <taxon>Acetobacter</taxon>
    </lineage>
</organism>
<dbReference type="SUPFAM" id="SSF53448">
    <property type="entry name" value="Nucleotide-diphospho-sugar transferases"/>
    <property type="match status" value="1"/>
</dbReference>
<gene>
    <name evidence="6" type="ORF">Abci_002_036</name>
</gene>
<evidence type="ECO:0000259" key="4">
    <source>
        <dbReference type="Pfam" id="PF00534"/>
    </source>
</evidence>
<feature type="domain" description="Glycosyl transferase family 1" evidence="4">
    <location>
        <begin position="753"/>
        <end position="873"/>
    </location>
</feature>
<protein>
    <submittedName>
        <fullName evidence="6">Glycosyl transferase</fullName>
    </submittedName>
</protein>
<dbReference type="PANTHER" id="PTHR43179:SF12">
    <property type="entry name" value="GALACTOFURANOSYLTRANSFERASE GLFT2"/>
    <property type="match status" value="1"/>
</dbReference>
<evidence type="ECO:0000256" key="3">
    <source>
        <dbReference type="ARBA" id="ARBA00022679"/>
    </source>
</evidence>
<dbReference type="SUPFAM" id="SSF53756">
    <property type="entry name" value="UDP-Glycosyltransferase/glycogen phosphorylase"/>
    <property type="match status" value="1"/>
</dbReference>
<dbReference type="Gene3D" id="3.40.50.2000">
    <property type="entry name" value="Glycogen Phosphorylase B"/>
    <property type="match status" value="1"/>
</dbReference>
<dbReference type="Proteomes" id="UP000032671">
    <property type="component" value="Unassembled WGS sequence"/>
</dbReference>
<keyword evidence="3 6" id="KW-0808">Transferase</keyword>
<feature type="domain" description="Glycosyltransferase 2-like" evidence="5">
    <location>
        <begin position="266"/>
        <end position="378"/>
    </location>
</feature>
<dbReference type="InterPro" id="IPR029044">
    <property type="entry name" value="Nucleotide-diphossugar_trans"/>
</dbReference>
<dbReference type="Pfam" id="PF00535">
    <property type="entry name" value="Glycos_transf_2"/>
    <property type="match status" value="1"/>
</dbReference>
<dbReference type="PANTHER" id="PTHR43179">
    <property type="entry name" value="RHAMNOSYLTRANSFERASE WBBL"/>
    <property type="match status" value="1"/>
</dbReference>
<evidence type="ECO:0000256" key="2">
    <source>
        <dbReference type="ARBA" id="ARBA00022676"/>
    </source>
</evidence>
<evidence type="ECO:0000313" key="6">
    <source>
        <dbReference type="EMBL" id="GAN59159.1"/>
    </source>
</evidence>